<organism evidence="1 2">
    <name type="scientific">Gigaspora margarita</name>
    <dbReference type="NCBI Taxonomy" id="4874"/>
    <lineage>
        <taxon>Eukaryota</taxon>
        <taxon>Fungi</taxon>
        <taxon>Fungi incertae sedis</taxon>
        <taxon>Mucoromycota</taxon>
        <taxon>Glomeromycotina</taxon>
        <taxon>Glomeromycetes</taxon>
        <taxon>Diversisporales</taxon>
        <taxon>Gigasporaceae</taxon>
        <taxon>Gigaspora</taxon>
    </lineage>
</organism>
<reference evidence="1 2" key="1">
    <citation type="submission" date="2021-06" db="EMBL/GenBank/DDBJ databases">
        <authorList>
            <person name="Kallberg Y."/>
            <person name="Tangrot J."/>
            <person name="Rosling A."/>
        </authorList>
    </citation>
    <scope>NUCLEOTIDE SEQUENCE [LARGE SCALE GENOMIC DNA]</scope>
    <source>
        <strain evidence="1 2">120-4 pot B 10/14</strain>
    </source>
</reference>
<gene>
    <name evidence="1" type="ORF">GMARGA_LOCUS13677</name>
</gene>
<dbReference type="EMBL" id="CAJVQB010008768">
    <property type="protein sequence ID" value="CAG8722863.1"/>
    <property type="molecule type" value="Genomic_DNA"/>
</dbReference>
<dbReference type="Proteomes" id="UP000789901">
    <property type="component" value="Unassembled WGS sequence"/>
</dbReference>
<protein>
    <submittedName>
        <fullName evidence="1">11276_t:CDS:1</fullName>
    </submittedName>
</protein>
<evidence type="ECO:0000313" key="1">
    <source>
        <dbReference type="EMBL" id="CAG8722863.1"/>
    </source>
</evidence>
<keyword evidence="2" id="KW-1185">Reference proteome</keyword>
<sequence>MFTHMGKEIGISSIAEDDSPRDYFRKHRTEKSKNNSLEKYLTTPEENYFSMQSFLAISKLAEDASVDIWSSNSDNGGKFIGKTIKTIKESMSLWPFIKLFMVNPEIHSVKI</sequence>
<accession>A0ABN7V3R9</accession>
<comment type="caution">
    <text evidence="1">The sequence shown here is derived from an EMBL/GenBank/DDBJ whole genome shotgun (WGS) entry which is preliminary data.</text>
</comment>
<name>A0ABN7V3R9_GIGMA</name>
<proteinExistence type="predicted"/>
<evidence type="ECO:0000313" key="2">
    <source>
        <dbReference type="Proteomes" id="UP000789901"/>
    </source>
</evidence>